<sequence>MRGVGPSSVWSHLSVGPARRDSRGAGGFRPYLPGAGPGHGGTQPCRYRCGGPAVAVAGALREQDPGGEDSRKDLVVASAPAAPDAADSPEGAAQPGAGSRPPARLVVLVSGSGSNLQALLDAAADPGSGFGAEVVAVGADRGGIEGLRRAERAGVPTFVHRLRDYPSRPDWDRALTGSVAAHRPDLVVSAGFMKIVGASFMAAFAGRFINTHPALLPSFPGAHGVRDALAHGVKVTGCTVHFAEAEVDSGPIIAQRAVEVRDDDDEDTLHRRIKEVERGLLVDAVGRLARDGYRVEGRKVYIP</sequence>
<feature type="binding site" evidence="6">
    <location>
        <position position="168"/>
    </location>
    <ligand>
        <name>(6R)-10-formyltetrahydrofolate</name>
        <dbReference type="ChEBI" id="CHEBI:195366"/>
    </ligand>
</feature>
<evidence type="ECO:0000256" key="2">
    <source>
        <dbReference type="ARBA" id="ARBA00022679"/>
    </source>
</evidence>
<dbReference type="InterPro" id="IPR036477">
    <property type="entry name" value="Formyl_transf_N_sf"/>
</dbReference>
<evidence type="ECO:0000256" key="7">
    <source>
        <dbReference type="SAM" id="MobiDB-lite"/>
    </source>
</evidence>
<evidence type="ECO:0000256" key="1">
    <source>
        <dbReference type="ARBA" id="ARBA00005054"/>
    </source>
</evidence>
<feature type="active site" description="Proton donor" evidence="6">
    <location>
        <position position="212"/>
    </location>
</feature>
<comment type="similarity">
    <text evidence="4 6">Belongs to the GART family.</text>
</comment>
<dbReference type="PANTHER" id="PTHR43369:SF2">
    <property type="entry name" value="PHOSPHORIBOSYLGLYCINAMIDE FORMYLTRANSFERASE"/>
    <property type="match status" value="1"/>
</dbReference>
<comment type="caution">
    <text evidence="9">The sequence shown here is derived from an EMBL/GenBank/DDBJ whole genome shotgun (WGS) entry which is preliminary data.</text>
</comment>
<dbReference type="EC" id="2.1.2.2" evidence="6"/>
<comment type="function">
    <text evidence="6">Catalyzes the transfer of a formyl group from 10-formyltetrahydrofolate to 5-phospho-ribosyl-glycinamide (GAR), producing 5-phospho-ribosyl-N-formylglycinamide (FGAR) and tetrahydrofolate.</text>
</comment>
<organism evidence="9 10">
    <name type="scientific">Streptomyces triticirhizae</name>
    <dbReference type="NCBI Taxonomy" id="2483353"/>
    <lineage>
        <taxon>Bacteria</taxon>
        <taxon>Bacillati</taxon>
        <taxon>Actinomycetota</taxon>
        <taxon>Actinomycetes</taxon>
        <taxon>Kitasatosporales</taxon>
        <taxon>Streptomycetaceae</taxon>
        <taxon>Streptomyces</taxon>
    </lineage>
</organism>
<feature type="binding site" evidence="6">
    <location>
        <begin position="113"/>
        <end position="115"/>
    </location>
    <ligand>
        <name>N(1)-(5-phospho-beta-D-ribosyl)glycinamide</name>
        <dbReference type="ChEBI" id="CHEBI:143788"/>
    </ligand>
</feature>
<name>A0A3M2LB58_9ACTN</name>
<dbReference type="GO" id="GO:0005829">
    <property type="term" value="C:cytosol"/>
    <property type="evidence" value="ECO:0007669"/>
    <property type="project" value="TreeGrafter"/>
</dbReference>
<dbReference type="InterPro" id="IPR004607">
    <property type="entry name" value="GART"/>
</dbReference>
<dbReference type="PANTHER" id="PTHR43369">
    <property type="entry name" value="PHOSPHORIBOSYLGLYCINAMIDE FORMYLTRANSFERASE"/>
    <property type="match status" value="1"/>
</dbReference>
<evidence type="ECO:0000256" key="3">
    <source>
        <dbReference type="ARBA" id="ARBA00022755"/>
    </source>
</evidence>
<gene>
    <name evidence="6" type="primary">purN</name>
    <name evidence="9" type="ORF">EBN88_24245</name>
</gene>
<feature type="region of interest" description="Disordered" evidence="7">
    <location>
        <begin position="79"/>
        <end position="100"/>
    </location>
</feature>
<feature type="compositionally biased region" description="Low complexity" evidence="7">
    <location>
        <begin position="79"/>
        <end position="93"/>
    </location>
</feature>
<comment type="pathway">
    <text evidence="1 6">Purine metabolism; IMP biosynthesis via de novo pathway; N(2)-formyl-N(1)-(5-phospho-D-ribosyl)glycinamide from N(1)-(5-phospho-D-ribosyl)glycinamide (10-formyl THF route): step 1/1.</text>
</comment>
<evidence type="ECO:0000256" key="4">
    <source>
        <dbReference type="ARBA" id="ARBA00038440"/>
    </source>
</evidence>
<dbReference type="SUPFAM" id="SSF53328">
    <property type="entry name" value="Formyltransferase"/>
    <property type="match status" value="1"/>
</dbReference>
<evidence type="ECO:0000259" key="8">
    <source>
        <dbReference type="Pfam" id="PF00551"/>
    </source>
</evidence>
<dbReference type="InterPro" id="IPR001555">
    <property type="entry name" value="GART_AS"/>
</dbReference>
<protein>
    <recommendedName>
        <fullName evidence="6">Phosphoribosylglycinamide formyltransferase</fullName>
        <ecNumber evidence="6">2.1.2.2</ecNumber>
    </recommendedName>
    <alternativeName>
        <fullName evidence="6">5'-phosphoribosylglycinamide transformylase</fullName>
    </alternativeName>
    <alternativeName>
        <fullName evidence="6">GAR transformylase</fullName>
        <shortName evidence="6">GART</shortName>
    </alternativeName>
</protein>
<comment type="catalytic activity">
    <reaction evidence="5 6">
        <text>N(1)-(5-phospho-beta-D-ribosyl)glycinamide + (6R)-10-formyltetrahydrofolate = N(2)-formyl-N(1)-(5-phospho-beta-D-ribosyl)glycinamide + (6S)-5,6,7,8-tetrahydrofolate + H(+)</text>
        <dbReference type="Rhea" id="RHEA:15053"/>
        <dbReference type="ChEBI" id="CHEBI:15378"/>
        <dbReference type="ChEBI" id="CHEBI:57453"/>
        <dbReference type="ChEBI" id="CHEBI:143788"/>
        <dbReference type="ChEBI" id="CHEBI:147286"/>
        <dbReference type="ChEBI" id="CHEBI:195366"/>
        <dbReference type="EC" id="2.1.2.2"/>
    </reaction>
</comment>
<proteinExistence type="inferred from homology"/>
<dbReference type="InterPro" id="IPR002376">
    <property type="entry name" value="Formyl_transf_N"/>
</dbReference>
<dbReference type="UniPathway" id="UPA00074">
    <property type="reaction ID" value="UER00126"/>
</dbReference>
<dbReference type="AlphaFoldDB" id="A0A3M2LB58"/>
<dbReference type="Proteomes" id="UP000278673">
    <property type="component" value="Unassembled WGS sequence"/>
</dbReference>
<dbReference type="FunFam" id="3.40.50.170:FF:000008">
    <property type="entry name" value="Phosphoribosylglycinamide formyltransferase"/>
    <property type="match status" value="1"/>
</dbReference>
<dbReference type="PROSITE" id="PS00373">
    <property type="entry name" value="GART"/>
    <property type="match status" value="1"/>
</dbReference>
<dbReference type="Pfam" id="PF00551">
    <property type="entry name" value="Formyl_trans_N"/>
    <property type="match status" value="1"/>
</dbReference>
<dbReference type="NCBIfam" id="TIGR00639">
    <property type="entry name" value="PurN"/>
    <property type="match status" value="1"/>
</dbReference>
<evidence type="ECO:0000256" key="6">
    <source>
        <dbReference type="HAMAP-Rule" id="MF_01930"/>
    </source>
</evidence>
<feature type="domain" description="Formyl transferase N-terminal" evidence="8">
    <location>
        <begin position="104"/>
        <end position="285"/>
    </location>
</feature>
<evidence type="ECO:0000313" key="10">
    <source>
        <dbReference type="Proteomes" id="UP000278673"/>
    </source>
</evidence>
<feature type="binding site" evidence="6">
    <location>
        <position position="210"/>
    </location>
    <ligand>
        <name>(6R)-10-formyltetrahydrofolate</name>
        <dbReference type="ChEBI" id="CHEBI:195366"/>
    </ligand>
</feature>
<evidence type="ECO:0000256" key="5">
    <source>
        <dbReference type="ARBA" id="ARBA00047664"/>
    </source>
</evidence>
<dbReference type="GO" id="GO:0004644">
    <property type="term" value="F:phosphoribosylglycinamide formyltransferase activity"/>
    <property type="evidence" value="ECO:0007669"/>
    <property type="project" value="UniProtKB-UniRule"/>
</dbReference>
<dbReference type="EMBL" id="RFFJ01000184">
    <property type="protein sequence ID" value="RMI33803.1"/>
    <property type="molecule type" value="Genomic_DNA"/>
</dbReference>
<reference evidence="9 10" key="1">
    <citation type="submission" date="2018-10" db="EMBL/GenBank/DDBJ databases">
        <title>Isolation, diversity and antifungal activity of actinobacteria from wheat.</title>
        <authorList>
            <person name="Han C."/>
        </authorList>
    </citation>
    <scope>NUCLEOTIDE SEQUENCE [LARGE SCALE GENOMIC DNA]</scope>
    <source>
        <strain evidence="9 10">NEAU-YY642</strain>
    </source>
</reference>
<feature type="region of interest" description="Disordered" evidence="7">
    <location>
        <begin position="1"/>
        <end position="43"/>
    </location>
</feature>
<accession>A0A3M2LB58</accession>
<dbReference type="HAMAP" id="MF_01930">
    <property type="entry name" value="PurN"/>
    <property type="match status" value="1"/>
</dbReference>
<keyword evidence="2 6" id="KW-0808">Transferase</keyword>
<dbReference type="GO" id="GO:0006189">
    <property type="term" value="P:'de novo' IMP biosynthetic process"/>
    <property type="evidence" value="ECO:0007669"/>
    <property type="project" value="UniProtKB-UniRule"/>
</dbReference>
<feature type="binding site" evidence="6">
    <location>
        <begin position="193"/>
        <end position="196"/>
    </location>
    <ligand>
        <name>(6R)-10-formyltetrahydrofolate</name>
        <dbReference type="ChEBI" id="CHEBI:195366"/>
    </ligand>
</feature>
<keyword evidence="3 6" id="KW-0658">Purine biosynthesis</keyword>
<feature type="site" description="Raises pKa of active site His" evidence="6">
    <location>
        <position position="248"/>
    </location>
</feature>
<evidence type="ECO:0000313" key="9">
    <source>
        <dbReference type="EMBL" id="RMI33803.1"/>
    </source>
</evidence>
<keyword evidence="10" id="KW-1185">Reference proteome</keyword>
<dbReference type="CDD" id="cd08645">
    <property type="entry name" value="FMT_core_GART"/>
    <property type="match status" value="1"/>
</dbReference>
<dbReference type="Gene3D" id="3.40.50.170">
    <property type="entry name" value="Formyl transferase, N-terminal domain"/>
    <property type="match status" value="1"/>
</dbReference>